<keyword evidence="5 8" id="KW-1133">Transmembrane helix</keyword>
<feature type="transmembrane region" description="Helical" evidence="8">
    <location>
        <begin position="116"/>
        <end position="133"/>
    </location>
</feature>
<comment type="subcellular location">
    <subcellularLocation>
        <location evidence="1">Cell membrane</location>
        <topology evidence="1">Multi-pass membrane protein</topology>
    </subcellularLocation>
</comment>
<evidence type="ECO:0000259" key="9">
    <source>
        <dbReference type="PROSITE" id="PS50850"/>
    </source>
</evidence>
<evidence type="ECO:0000256" key="1">
    <source>
        <dbReference type="ARBA" id="ARBA00004651"/>
    </source>
</evidence>
<dbReference type="Proteomes" id="UP000007076">
    <property type="component" value="Chromosome"/>
</dbReference>
<feature type="transmembrane region" description="Helical" evidence="8">
    <location>
        <begin position="154"/>
        <end position="176"/>
    </location>
</feature>
<feature type="transmembrane region" description="Helical" evidence="8">
    <location>
        <begin position="354"/>
        <end position="377"/>
    </location>
</feature>
<evidence type="ECO:0000313" key="11">
    <source>
        <dbReference type="Proteomes" id="UP000007076"/>
    </source>
</evidence>
<feature type="compositionally biased region" description="Basic and acidic residues" evidence="7">
    <location>
        <begin position="410"/>
        <end position="421"/>
    </location>
</feature>
<accession>E4NFQ3</accession>
<organism evidence="10 11">
    <name type="scientific">Kitasatospora setae (strain ATCC 33774 / DSM 43861 / JCM 3304 / KCC A-0304 / NBRC 14216 / KM-6054)</name>
    <name type="common">Streptomyces setae</name>
    <dbReference type="NCBI Taxonomy" id="452652"/>
    <lineage>
        <taxon>Bacteria</taxon>
        <taxon>Bacillati</taxon>
        <taxon>Actinomycetota</taxon>
        <taxon>Actinomycetes</taxon>
        <taxon>Kitasatosporales</taxon>
        <taxon>Streptomycetaceae</taxon>
        <taxon>Kitasatospora</taxon>
    </lineage>
</organism>
<dbReference type="SUPFAM" id="SSF103473">
    <property type="entry name" value="MFS general substrate transporter"/>
    <property type="match status" value="1"/>
</dbReference>
<evidence type="ECO:0000256" key="8">
    <source>
        <dbReference type="SAM" id="Phobius"/>
    </source>
</evidence>
<dbReference type="KEGG" id="ksk:KSE_45510"/>
<feature type="transmembrane region" description="Helical" evidence="8">
    <location>
        <begin position="58"/>
        <end position="80"/>
    </location>
</feature>
<dbReference type="Pfam" id="PF07690">
    <property type="entry name" value="MFS_1"/>
    <property type="match status" value="1"/>
</dbReference>
<feature type="transmembrane region" description="Helical" evidence="8">
    <location>
        <begin position="296"/>
        <end position="314"/>
    </location>
</feature>
<dbReference type="GO" id="GO:0022857">
    <property type="term" value="F:transmembrane transporter activity"/>
    <property type="evidence" value="ECO:0007669"/>
    <property type="project" value="InterPro"/>
</dbReference>
<dbReference type="AlphaFoldDB" id="E4NFQ3"/>
<dbReference type="EMBL" id="AP010968">
    <property type="protein sequence ID" value="BAJ30333.1"/>
    <property type="molecule type" value="Genomic_DNA"/>
</dbReference>
<dbReference type="Gene3D" id="1.20.1250.20">
    <property type="entry name" value="MFS general substrate transporter like domains"/>
    <property type="match status" value="2"/>
</dbReference>
<dbReference type="HOGENOM" id="CLU_001265_60_4_11"/>
<evidence type="ECO:0000256" key="5">
    <source>
        <dbReference type="ARBA" id="ARBA00022989"/>
    </source>
</evidence>
<protein>
    <submittedName>
        <fullName evidence="10">Putative major facilitator superfamily transporter</fullName>
    </submittedName>
</protein>
<keyword evidence="6 8" id="KW-0472">Membrane</keyword>
<keyword evidence="3" id="KW-1003">Cell membrane</keyword>
<evidence type="ECO:0000256" key="2">
    <source>
        <dbReference type="ARBA" id="ARBA00022448"/>
    </source>
</evidence>
<keyword evidence="2" id="KW-0813">Transport</keyword>
<feature type="transmembrane region" description="Helical" evidence="8">
    <location>
        <begin position="263"/>
        <end position="284"/>
    </location>
</feature>
<dbReference type="eggNOG" id="COG2814">
    <property type="taxonomic scope" value="Bacteria"/>
</dbReference>
<dbReference type="InterPro" id="IPR020846">
    <property type="entry name" value="MFS_dom"/>
</dbReference>
<feature type="transmembrane region" description="Helical" evidence="8">
    <location>
        <begin position="30"/>
        <end position="52"/>
    </location>
</feature>
<dbReference type="InterPro" id="IPR036259">
    <property type="entry name" value="MFS_trans_sf"/>
</dbReference>
<evidence type="ECO:0000313" key="10">
    <source>
        <dbReference type="EMBL" id="BAJ30333.1"/>
    </source>
</evidence>
<feature type="transmembrane region" description="Helical" evidence="8">
    <location>
        <begin position="231"/>
        <end position="251"/>
    </location>
</feature>
<evidence type="ECO:0000256" key="4">
    <source>
        <dbReference type="ARBA" id="ARBA00022692"/>
    </source>
</evidence>
<proteinExistence type="predicted"/>
<dbReference type="PATRIC" id="fig|452652.3.peg.4536"/>
<dbReference type="GO" id="GO:0005886">
    <property type="term" value="C:plasma membrane"/>
    <property type="evidence" value="ECO:0007669"/>
    <property type="project" value="UniProtKB-SubCell"/>
</dbReference>
<name>E4NFQ3_KITSK</name>
<feature type="region of interest" description="Disordered" evidence="7">
    <location>
        <begin position="410"/>
        <end position="429"/>
    </location>
</feature>
<feature type="transmembrane region" description="Helical" evidence="8">
    <location>
        <begin position="383"/>
        <end position="404"/>
    </location>
</feature>
<reference evidence="10 11" key="1">
    <citation type="journal article" date="2010" name="DNA Res.">
        <title>Genome sequence of Kitasatospora setae NBRC 14216T: an evolutionary snapshot of the family Streptomycetaceae.</title>
        <authorList>
            <person name="Ichikawa N."/>
            <person name="Oguchi A."/>
            <person name="Ikeda H."/>
            <person name="Ishikawa J."/>
            <person name="Kitani S."/>
            <person name="Watanabe Y."/>
            <person name="Nakamura S."/>
            <person name="Katano Y."/>
            <person name="Kishi E."/>
            <person name="Sasagawa M."/>
            <person name="Ankai A."/>
            <person name="Fukui S."/>
            <person name="Hashimoto Y."/>
            <person name="Kamata S."/>
            <person name="Otoguro M."/>
            <person name="Tanikawa S."/>
            <person name="Nihira T."/>
            <person name="Horinouchi S."/>
            <person name="Ohnishi Y."/>
            <person name="Hayakawa M."/>
            <person name="Kuzuyama T."/>
            <person name="Arisawa A."/>
            <person name="Nomoto F."/>
            <person name="Miura H."/>
            <person name="Takahashi Y."/>
            <person name="Fujita N."/>
        </authorList>
    </citation>
    <scope>NUCLEOTIDE SEQUENCE [LARGE SCALE GENOMIC DNA]</scope>
    <source>
        <strain evidence="11">ATCC 33774 / DSM 43861 / JCM 3304 / KCC A-0304 / NBRC 14216 / KM-6054</strain>
    </source>
</reference>
<feature type="domain" description="Major facilitator superfamily (MFS) profile" evidence="9">
    <location>
        <begin position="22"/>
        <end position="407"/>
    </location>
</feature>
<sequence length="429" mass="45156">MASITTNSDKRPDSPSVLASFRATPVPVRYLLGGILVNQAGAFAQSFLLLYLTVNRFSVGQAGIALTVYSAGAVLGTLTGGEVTHRAGPRNTIIGAMTVSAVLISTVPWLATPALYGVLLVVVGLAGLATQAYRPASSVLLAELMPAENRVMAFAMQRTAISAGSALGPLIAAALVLVDWDLLFWVDGLTALAYAGLALIFFPAGTSTRAQERTNVPTRSAYLALLRDGRFLLFLLSMLLGALIYGQYYVALPLQITADGYPTAVYSAVLVVSSLTLILFELKVTSYTQNRPAHRVSAFGQAVFGIGLIGYALAALNVTVLFIATLLVAFGAMFSGPMMFSYPATFPDTVKARYIAAHQASFGLGLALGPVFGVAVWEALHRGVWWVCGLLGLVSAVLALVSMAPRADAAPREDPELREDAAPQEDAVP</sequence>
<dbReference type="PANTHER" id="PTHR23517">
    <property type="entry name" value="RESISTANCE PROTEIN MDTM, PUTATIVE-RELATED-RELATED"/>
    <property type="match status" value="1"/>
</dbReference>
<dbReference type="PROSITE" id="PS50850">
    <property type="entry name" value="MFS"/>
    <property type="match status" value="1"/>
</dbReference>
<dbReference type="STRING" id="452652.KSE_45510"/>
<evidence type="ECO:0000256" key="7">
    <source>
        <dbReference type="SAM" id="MobiDB-lite"/>
    </source>
</evidence>
<gene>
    <name evidence="10" type="ordered locus">KSE_45510</name>
</gene>
<evidence type="ECO:0000256" key="3">
    <source>
        <dbReference type="ARBA" id="ARBA00022475"/>
    </source>
</evidence>
<dbReference type="RefSeq" id="WP_014137632.1">
    <property type="nucleotide sequence ID" value="NC_016109.1"/>
</dbReference>
<dbReference type="InterPro" id="IPR011701">
    <property type="entry name" value="MFS"/>
</dbReference>
<feature type="transmembrane region" description="Helical" evidence="8">
    <location>
        <begin position="182"/>
        <end position="204"/>
    </location>
</feature>
<evidence type="ECO:0000256" key="6">
    <source>
        <dbReference type="ARBA" id="ARBA00023136"/>
    </source>
</evidence>
<keyword evidence="4 8" id="KW-0812">Transmembrane</keyword>
<keyword evidence="11" id="KW-1185">Reference proteome</keyword>
<dbReference type="InterPro" id="IPR050171">
    <property type="entry name" value="MFS_Transporters"/>
</dbReference>